<organism evidence="14 15">
    <name type="scientific">Hanseniaspora osmophila</name>
    <dbReference type="NCBI Taxonomy" id="56408"/>
    <lineage>
        <taxon>Eukaryota</taxon>
        <taxon>Fungi</taxon>
        <taxon>Dikarya</taxon>
        <taxon>Ascomycota</taxon>
        <taxon>Saccharomycotina</taxon>
        <taxon>Saccharomycetes</taxon>
        <taxon>Saccharomycodales</taxon>
        <taxon>Saccharomycodaceae</taxon>
        <taxon>Hanseniaspora</taxon>
    </lineage>
</organism>
<dbReference type="FunCoup" id="A0A1E5RAA4">
    <property type="interactions" value="273"/>
</dbReference>
<dbReference type="SUPFAM" id="SSF81411">
    <property type="entry name" value="Mitochondrial cytochrome c oxidase subunit VIa"/>
    <property type="match status" value="1"/>
</dbReference>
<dbReference type="InParanoid" id="A0A1E5RAA4"/>
<evidence type="ECO:0000256" key="1">
    <source>
        <dbReference type="ARBA" id="ARBA00004434"/>
    </source>
</evidence>
<keyword evidence="4 13" id="KW-0812">Transmembrane</keyword>
<comment type="caution">
    <text evidence="14">The sequence shown here is derived from an EMBL/GenBank/DDBJ whole genome shotgun (WGS) entry which is preliminary data.</text>
</comment>
<keyword evidence="10 12" id="KW-0472">Membrane</keyword>
<evidence type="ECO:0000256" key="12">
    <source>
        <dbReference type="RuleBase" id="RU004397"/>
    </source>
</evidence>
<evidence type="ECO:0000256" key="3">
    <source>
        <dbReference type="ARBA" id="ARBA00005553"/>
    </source>
</evidence>
<dbReference type="UniPathway" id="UPA00705"/>
<evidence type="ECO:0000256" key="8">
    <source>
        <dbReference type="ARBA" id="ARBA00023002"/>
    </source>
</evidence>
<dbReference type="Gene3D" id="4.10.95.10">
    <property type="entry name" value="Cytochrome c oxidase, subunit VIa"/>
    <property type="match status" value="1"/>
</dbReference>
<dbReference type="OrthoDB" id="5947505at2759"/>
<evidence type="ECO:0000256" key="10">
    <source>
        <dbReference type="ARBA" id="ARBA00023136"/>
    </source>
</evidence>
<keyword evidence="8" id="KW-0560">Oxidoreductase</keyword>
<dbReference type="Pfam" id="PF02046">
    <property type="entry name" value="COX6A"/>
    <property type="match status" value="1"/>
</dbReference>
<keyword evidence="6" id="KW-0809">Transit peptide</keyword>
<evidence type="ECO:0000256" key="5">
    <source>
        <dbReference type="ARBA" id="ARBA00022792"/>
    </source>
</evidence>
<dbReference type="STRING" id="56408.A0A1E5RAA4"/>
<dbReference type="PANTHER" id="PTHR11504">
    <property type="entry name" value="CYTOCHROME C OXIDASE POLYPEPTIDE VIA"/>
    <property type="match status" value="1"/>
</dbReference>
<feature type="transmembrane region" description="Helical" evidence="13">
    <location>
        <begin position="48"/>
        <end position="67"/>
    </location>
</feature>
<dbReference type="AlphaFoldDB" id="A0A1E5RAA4"/>
<comment type="similarity">
    <text evidence="3 11">Belongs to the cytochrome c oxidase subunit 6A family.</text>
</comment>
<keyword evidence="7 13" id="KW-1133">Transmembrane helix</keyword>
<dbReference type="FunFam" id="4.10.95.10:FF:000001">
    <property type="entry name" value="Cytochrome c oxidase subunit 6A, mitochondrial"/>
    <property type="match status" value="1"/>
</dbReference>
<dbReference type="InterPro" id="IPR036418">
    <property type="entry name" value="Cyt_c_oxidase_su6a_sf"/>
</dbReference>
<evidence type="ECO:0000256" key="9">
    <source>
        <dbReference type="ARBA" id="ARBA00023128"/>
    </source>
</evidence>
<sequence length="122" mass="14207">MFRQAFTQTVKRSVHTYKPDPAAAKAFRESIEQVEHHAAHTTALWKKISLFVAAPAVLAATVNTYFIEMDHAKHREHLAHVSDEDWPKEYEYQNIRTKPFFWGDGDKTLFWNPVINRHVSSD</sequence>
<evidence type="ECO:0000256" key="4">
    <source>
        <dbReference type="ARBA" id="ARBA00022692"/>
    </source>
</evidence>
<dbReference type="EMBL" id="LPNM01000008">
    <property type="protein sequence ID" value="OEJ83836.1"/>
    <property type="molecule type" value="Genomic_DNA"/>
</dbReference>
<reference evidence="15" key="1">
    <citation type="journal article" date="2016" name="Genome Announc.">
        <title>Genome sequences of three species of Hanseniaspora isolated from spontaneous wine fermentations.</title>
        <authorList>
            <person name="Sternes P.R."/>
            <person name="Lee D."/>
            <person name="Kutyna D.R."/>
            <person name="Borneman A.R."/>
        </authorList>
    </citation>
    <scope>NUCLEOTIDE SEQUENCE [LARGE SCALE GENOMIC DNA]</scope>
    <source>
        <strain evidence="15">AWRI3579</strain>
    </source>
</reference>
<dbReference type="GO" id="GO:0005743">
    <property type="term" value="C:mitochondrial inner membrane"/>
    <property type="evidence" value="ECO:0007669"/>
    <property type="project" value="UniProtKB-SubCell"/>
</dbReference>
<keyword evidence="15" id="KW-1185">Reference proteome</keyword>
<dbReference type="GO" id="GO:0030234">
    <property type="term" value="F:enzyme regulator activity"/>
    <property type="evidence" value="ECO:0007669"/>
    <property type="project" value="TreeGrafter"/>
</dbReference>
<comment type="subcellular location">
    <subcellularLocation>
        <location evidence="1">Mitochondrion inner membrane</location>
        <topology evidence="1">Single-pass membrane protein</topology>
    </subcellularLocation>
</comment>
<evidence type="ECO:0000313" key="14">
    <source>
        <dbReference type="EMBL" id="OEJ83836.1"/>
    </source>
</evidence>
<evidence type="ECO:0000313" key="15">
    <source>
        <dbReference type="Proteomes" id="UP000095728"/>
    </source>
</evidence>
<name>A0A1E5RAA4_9ASCO</name>
<comment type="pathway">
    <text evidence="2">Energy metabolism; oxidative phosphorylation.</text>
</comment>
<dbReference type="GO" id="GO:0006123">
    <property type="term" value="P:mitochondrial electron transport, cytochrome c to oxygen"/>
    <property type="evidence" value="ECO:0007669"/>
    <property type="project" value="TreeGrafter"/>
</dbReference>
<dbReference type="PANTHER" id="PTHR11504:SF0">
    <property type="entry name" value="CYTOCHROME C OXIDASE SUBUNIT"/>
    <property type="match status" value="1"/>
</dbReference>
<protein>
    <recommendedName>
        <fullName evidence="12">Cytochrome c oxidase subunit</fullName>
    </recommendedName>
    <alternativeName>
        <fullName evidence="12">Cytochrome c oxidase polypeptide VIa</fullName>
    </alternativeName>
</protein>
<evidence type="ECO:0000256" key="13">
    <source>
        <dbReference type="SAM" id="Phobius"/>
    </source>
</evidence>
<dbReference type="GO" id="GO:0016491">
    <property type="term" value="F:oxidoreductase activity"/>
    <property type="evidence" value="ECO:0007669"/>
    <property type="project" value="UniProtKB-KW"/>
</dbReference>
<proteinExistence type="inferred from homology"/>
<gene>
    <name evidence="14" type="ORF">AWRI3579_g2820</name>
</gene>
<evidence type="ECO:0000256" key="11">
    <source>
        <dbReference type="RuleBase" id="RU004396"/>
    </source>
</evidence>
<accession>A0A1E5RAA4</accession>
<keyword evidence="5 12" id="KW-0999">Mitochondrion inner membrane</keyword>
<dbReference type="InterPro" id="IPR001349">
    <property type="entry name" value="Cyt_c_oxidase_su6a"/>
</dbReference>
<keyword evidence="9 12" id="KW-0496">Mitochondrion</keyword>
<dbReference type="Proteomes" id="UP000095728">
    <property type="component" value="Unassembled WGS sequence"/>
</dbReference>
<evidence type="ECO:0000256" key="7">
    <source>
        <dbReference type="ARBA" id="ARBA00022989"/>
    </source>
</evidence>
<dbReference type="PROSITE" id="PS01329">
    <property type="entry name" value="COX6A"/>
    <property type="match status" value="1"/>
</dbReference>
<dbReference type="InterPro" id="IPR018507">
    <property type="entry name" value="Cyt_c_oxidase_su6a_CS"/>
</dbReference>
<dbReference type="PIRSF" id="PIRSF000277">
    <property type="entry name" value="COX6A1"/>
    <property type="match status" value="1"/>
</dbReference>
<evidence type="ECO:0000256" key="2">
    <source>
        <dbReference type="ARBA" id="ARBA00004673"/>
    </source>
</evidence>
<evidence type="ECO:0000256" key="6">
    <source>
        <dbReference type="ARBA" id="ARBA00022946"/>
    </source>
</evidence>